<dbReference type="RefSeq" id="XP_065668567.1">
    <property type="nucleotide sequence ID" value="XM_065812495.1"/>
</dbReference>
<evidence type="ECO:0000256" key="2">
    <source>
        <dbReference type="ARBA" id="ARBA00022737"/>
    </source>
</evidence>
<feature type="domain" description="C2H2-type" evidence="6">
    <location>
        <begin position="412"/>
        <end position="440"/>
    </location>
</feature>
<keyword evidence="3 5" id="KW-0863">Zinc-finger</keyword>
<evidence type="ECO:0000256" key="5">
    <source>
        <dbReference type="PROSITE-ProRule" id="PRU00042"/>
    </source>
</evidence>
<dbReference type="InterPro" id="IPR013087">
    <property type="entry name" value="Znf_C2H2_type"/>
</dbReference>
<evidence type="ECO:0000256" key="1">
    <source>
        <dbReference type="ARBA" id="ARBA00022723"/>
    </source>
</evidence>
<sequence length="801" mass="92674">MENIKLIENTQENKCVMTDIEDSVSFEKIVQYRKLESGVEEYKFSCISFIWLPGDVVRSKYSSLLQEFQKSQRTVEEAENKPPPKKRGRKKKIKTFENHEQLSIMKSPVDSLKKPWRSKRLKESNDRNNTTEFYCKYCEKVFYTEYIFKEHIQDHEDEGIDVDNDFKDVDLTKAYTTILKGKRMEYQCCQCNQLFREKRDAKTHIRVHDGTNPWQCKKCGKHFLRKHKYERHMLVHAGSKDFECEKCGKRFSGQEHLRRHTILCSLDGLQCPTCDKSFAEKRFLISHMNTHDDIDEMYCPSCDKHFIRKAAFENHMVLHSKSKPFICSTCVKDFSNKLECNEHMKTHTEDMFRCDSCCEVFSLPEDLEMHYKMSEDCLDFACTECNSHFFAVEDLITHLKAYSQLKSDDSVLLCRFCQRGFHTSDVLSDHQKTCHIAEKPKICIQCDDVFGTEGLLAKHVLDAHTLKDTSIGEKLFPCVDCPQGFADAMSLKMHIKEQHEENDFKCLPCDKNFTSKIDLNKHLVTKQHLKAIENKNVLHVTHSCNVCGKYFNSLNELKKHQLVHQRVDFRPDQETFMHHSGVMNETPVYLNEGLVSIDIGEGQRVLISEEQAAMMNAINIDDAGNISLLCLPNDSQNKNVMQIVSNQYDAFNQESLKHQNTNVRSNITEKHLVSNNISNNSQSVQFLVYDDRSIKLQTALQQNNDALNHNQSITFKKSDNGLGINTIPDSRLNQETINNMRSLEENVEIGNSIDDESMGMTLDFGRAQTVSEETFLALTQMVQQGHVDLSSFQMLQNNTAE</sequence>
<dbReference type="InterPro" id="IPR036236">
    <property type="entry name" value="Znf_C2H2_sf"/>
</dbReference>
<feature type="domain" description="C2H2-type" evidence="6">
    <location>
        <begin position="380"/>
        <end position="407"/>
    </location>
</feature>
<feature type="domain" description="C2H2-type" evidence="6">
    <location>
        <begin position="476"/>
        <end position="504"/>
    </location>
</feature>
<dbReference type="SMART" id="SM00355">
    <property type="entry name" value="ZnF_C2H2"/>
    <property type="match status" value="14"/>
</dbReference>
<feature type="domain" description="C2H2-type" evidence="6">
    <location>
        <begin position="297"/>
        <end position="324"/>
    </location>
</feature>
<evidence type="ECO:0000256" key="4">
    <source>
        <dbReference type="ARBA" id="ARBA00022833"/>
    </source>
</evidence>
<dbReference type="PROSITE" id="PS00028">
    <property type="entry name" value="ZINC_FINGER_C2H2_1"/>
    <property type="match status" value="11"/>
</dbReference>
<dbReference type="Proteomes" id="UP001652625">
    <property type="component" value="Chromosome 12"/>
</dbReference>
<feature type="domain" description="C2H2-type" evidence="6">
    <location>
        <begin position="186"/>
        <end position="213"/>
    </location>
</feature>
<organism evidence="7 8">
    <name type="scientific">Hydra vulgaris</name>
    <name type="common">Hydra</name>
    <name type="synonym">Hydra attenuata</name>
    <dbReference type="NCBI Taxonomy" id="6087"/>
    <lineage>
        <taxon>Eukaryota</taxon>
        <taxon>Metazoa</taxon>
        <taxon>Cnidaria</taxon>
        <taxon>Hydrozoa</taxon>
        <taxon>Hydroidolina</taxon>
        <taxon>Anthoathecata</taxon>
        <taxon>Aplanulata</taxon>
        <taxon>Hydridae</taxon>
        <taxon>Hydra</taxon>
    </lineage>
</organism>
<feature type="domain" description="C2H2-type" evidence="6">
    <location>
        <begin position="214"/>
        <end position="241"/>
    </location>
</feature>
<feature type="domain" description="C2H2-type" evidence="6">
    <location>
        <begin position="542"/>
        <end position="564"/>
    </location>
</feature>
<gene>
    <name evidence="8" type="primary">LOC100207949</name>
</gene>
<accession>A0ABM4D2T5</accession>
<keyword evidence="7" id="KW-1185">Reference proteome</keyword>
<dbReference type="Gene3D" id="3.30.160.60">
    <property type="entry name" value="Classic Zinc Finger"/>
    <property type="match status" value="7"/>
</dbReference>
<dbReference type="PROSITE" id="PS50157">
    <property type="entry name" value="ZINC_FINGER_C2H2_2"/>
    <property type="match status" value="12"/>
</dbReference>
<evidence type="ECO:0000313" key="7">
    <source>
        <dbReference type="Proteomes" id="UP001652625"/>
    </source>
</evidence>
<proteinExistence type="predicted"/>
<dbReference type="PANTHER" id="PTHR24379">
    <property type="entry name" value="KRAB AND ZINC FINGER DOMAIN-CONTAINING"/>
    <property type="match status" value="1"/>
</dbReference>
<keyword evidence="2" id="KW-0677">Repeat</keyword>
<dbReference type="PANTHER" id="PTHR24379:SF121">
    <property type="entry name" value="C2H2-TYPE DOMAIN-CONTAINING PROTEIN"/>
    <property type="match status" value="1"/>
</dbReference>
<dbReference type="GeneID" id="100207949"/>
<feature type="domain" description="C2H2-type" evidence="6">
    <location>
        <begin position="133"/>
        <end position="160"/>
    </location>
</feature>
<name>A0ABM4D2T5_HYDVU</name>
<keyword evidence="1" id="KW-0479">Metal-binding</keyword>
<keyword evidence="4" id="KW-0862">Zinc</keyword>
<feature type="domain" description="C2H2-type" evidence="6">
    <location>
        <begin position="242"/>
        <end position="260"/>
    </location>
</feature>
<evidence type="ECO:0000313" key="8">
    <source>
        <dbReference type="RefSeq" id="XP_065668567.1"/>
    </source>
</evidence>
<reference evidence="8" key="1">
    <citation type="submission" date="2025-08" db="UniProtKB">
        <authorList>
            <consortium name="RefSeq"/>
        </authorList>
    </citation>
    <scope>IDENTIFICATION</scope>
</reference>
<evidence type="ECO:0000259" key="6">
    <source>
        <dbReference type="PROSITE" id="PS50157"/>
    </source>
</evidence>
<protein>
    <submittedName>
        <fullName evidence="8">Zinc finger protein 528 isoform X2</fullName>
    </submittedName>
</protein>
<evidence type="ECO:0000256" key="3">
    <source>
        <dbReference type="ARBA" id="ARBA00022771"/>
    </source>
</evidence>
<dbReference type="SUPFAM" id="SSF57667">
    <property type="entry name" value="beta-beta-alpha zinc fingers"/>
    <property type="match status" value="6"/>
</dbReference>
<feature type="domain" description="C2H2-type" evidence="6">
    <location>
        <begin position="504"/>
        <end position="528"/>
    </location>
</feature>
<dbReference type="Pfam" id="PF00096">
    <property type="entry name" value="zf-C2H2"/>
    <property type="match status" value="4"/>
</dbReference>
<feature type="domain" description="C2H2-type" evidence="6">
    <location>
        <begin position="269"/>
        <end position="296"/>
    </location>
</feature>
<feature type="domain" description="C2H2-type" evidence="6">
    <location>
        <begin position="325"/>
        <end position="352"/>
    </location>
</feature>